<sequence length="266" mass="30209">MPADYHTHTPLCMHAEGIPEQYIDAAIAAGLTEYGIADHAPVGEGFFDDWRMLDSQLPEYFEWVERAKSHASDKLSVRVGMECDWLAGCESWITELRNRHQWDYLIGSVHYINDKWDFDNPKWVGSRWAEADIDQVWETYWQTYIEMADSGLFDILGHSDLIKKFGHKPAGDLCRFYEPAIDAIATSGAIIELNTAGWHKPCAEQYPHSEFLELARDGGIDLVISSDAHHPDEVARDFEKAKKVAKAAGYIETTLIKQGVRSYEAL</sequence>
<keyword evidence="6 8" id="KW-0368">Histidine biosynthesis</keyword>
<reference evidence="11" key="1">
    <citation type="journal article" date="2019" name="Int. J. Syst. Evol. Microbiol.">
        <title>The Global Catalogue of Microorganisms (GCM) 10K type strain sequencing project: providing services to taxonomists for standard genome sequencing and annotation.</title>
        <authorList>
            <consortium name="The Broad Institute Genomics Platform"/>
            <consortium name="The Broad Institute Genome Sequencing Center for Infectious Disease"/>
            <person name="Wu L."/>
            <person name="Ma J."/>
        </authorList>
    </citation>
    <scope>NUCLEOTIDE SEQUENCE [LARGE SCALE GENOMIC DNA]</scope>
    <source>
        <strain evidence="11">JCM 16545</strain>
    </source>
</reference>
<comment type="pathway">
    <text evidence="1 8">Amino-acid biosynthesis; L-histidine biosynthesis; L-histidine from 5-phospho-alpha-D-ribose 1-diphosphate: step 8/9.</text>
</comment>
<keyword evidence="4 8" id="KW-0028">Amino-acid biosynthesis</keyword>
<evidence type="ECO:0000256" key="1">
    <source>
        <dbReference type="ARBA" id="ARBA00004970"/>
    </source>
</evidence>
<evidence type="ECO:0000256" key="5">
    <source>
        <dbReference type="ARBA" id="ARBA00022801"/>
    </source>
</evidence>
<dbReference type="CDD" id="cd12110">
    <property type="entry name" value="PHP_HisPPase_Hisj_like"/>
    <property type="match status" value="1"/>
</dbReference>
<comment type="catalytic activity">
    <reaction evidence="7 8">
        <text>L-histidinol phosphate + H2O = L-histidinol + phosphate</text>
        <dbReference type="Rhea" id="RHEA:14465"/>
        <dbReference type="ChEBI" id="CHEBI:15377"/>
        <dbReference type="ChEBI" id="CHEBI:43474"/>
        <dbReference type="ChEBI" id="CHEBI:57699"/>
        <dbReference type="ChEBI" id="CHEBI:57980"/>
        <dbReference type="EC" id="3.1.3.15"/>
    </reaction>
</comment>
<protein>
    <recommendedName>
        <fullName evidence="3 8">Histidinol-phosphatase</fullName>
        <shortName evidence="8">HolPase</shortName>
        <ecNumber evidence="3 8">3.1.3.15</ecNumber>
    </recommendedName>
</protein>
<dbReference type="Gene3D" id="3.20.20.140">
    <property type="entry name" value="Metal-dependent hydrolases"/>
    <property type="match status" value="1"/>
</dbReference>
<feature type="domain" description="PHP" evidence="9">
    <location>
        <begin position="4"/>
        <end position="196"/>
    </location>
</feature>
<gene>
    <name evidence="10" type="ORF">ACFSQZ_03460</name>
</gene>
<comment type="caution">
    <text evidence="10">The sequence shown here is derived from an EMBL/GenBank/DDBJ whole genome shotgun (WGS) entry which is preliminary data.</text>
</comment>
<evidence type="ECO:0000313" key="10">
    <source>
        <dbReference type="EMBL" id="MFD2275518.1"/>
    </source>
</evidence>
<evidence type="ECO:0000256" key="8">
    <source>
        <dbReference type="RuleBase" id="RU366003"/>
    </source>
</evidence>
<evidence type="ECO:0000256" key="4">
    <source>
        <dbReference type="ARBA" id="ARBA00022605"/>
    </source>
</evidence>
<dbReference type="EC" id="3.1.3.15" evidence="3 8"/>
<keyword evidence="5 8" id="KW-0378">Hydrolase</keyword>
<evidence type="ECO:0000259" key="9">
    <source>
        <dbReference type="Pfam" id="PF02811"/>
    </source>
</evidence>
<dbReference type="InterPro" id="IPR010140">
    <property type="entry name" value="Histidinol_P_phosphatase_HisJ"/>
</dbReference>
<evidence type="ECO:0000256" key="3">
    <source>
        <dbReference type="ARBA" id="ARBA00013085"/>
    </source>
</evidence>
<accession>A0ABW5E0U2</accession>
<evidence type="ECO:0000256" key="6">
    <source>
        <dbReference type="ARBA" id="ARBA00023102"/>
    </source>
</evidence>
<evidence type="ECO:0000256" key="2">
    <source>
        <dbReference type="ARBA" id="ARBA00009152"/>
    </source>
</evidence>
<dbReference type="SUPFAM" id="SSF89550">
    <property type="entry name" value="PHP domain-like"/>
    <property type="match status" value="1"/>
</dbReference>
<dbReference type="InterPro" id="IPR016195">
    <property type="entry name" value="Pol/histidinol_Pase-like"/>
</dbReference>
<evidence type="ECO:0000313" key="11">
    <source>
        <dbReference type="Proteomes" id="UP001597297"/>
    </source>
</evidence>
<proteinExistence type="inferred from homology"/>
<dbReference type="NCBIfam" id="TIGR01856">
    <property type="entry name" value="hisJ_fam"/>
    <property type="match status" value="1"/>
</dbReference>
<dbReference type="PANTHER" id="PTHR21039:SF0">
    <property type="entry name" value="HISTIDINOL-PHOSPHATASE"/>
    <property type="match status" value="1"/>
</dbReference>
<keyword evidence="11" id="KW-1185">Reference proteome</keyword>
<dbReference type="PANTHER" id="PTHR21039">
    <property type="entry name" value="HISTIDINOL PHOSPHATASE-RELATED"/>
    <property type="match status" value="1"/>
</dbReference>
<organism evidence="10 11">
    <name type="scientific">Rubritalea spongiae</name>
    <dbReference type="NCBI Taxonomy" id="430797"/>
    <lineage>
        <taxon>Bacteria</taxon>
        <taxon>Pseudomonadati</taxon>
        <taxon>Verrucomicrobiota</taxon>
        <taxon>Verrucomicrobiia</taxon>
        <taxon>Verrucomicrobiales</taxon>
        <taxon>Rubritaleaceae</taxon>
        <taxon>Rubritalea</taxon>
    </lineage>
</organism>
<name>A0ABW5E0U2_9BACT</name>
<evidence type="ECO:0000256" key="7">
    <source>
        <dbReference type="ARBA" id="ARBA00049158"/>
    </source>
</evidence>
<comment type="similarity">
    <text evidence="2 8">Belongs to the PHP hydrolase family. HisK subfamily.</text>
</comment>
<dbReference type="Pfam" id="PF02811">
    <property type="entry name" value="PHP"/>
    <property type="match status" value="1"/>
</dbReference>
<dbReference type="NCBIfam" id="NF005596">
    <property type="entry name" value="PRK07328.1"/>
    <property type="match status" value="1"/>
</dbReference>
<dbReference type="InterPro" id="IPR004013">
    <property type="entry name" value="PHP_dom"/>
</dbReference>
<dbReference type="RefSeq" id="WP_345485242.1">
    <property type="nucleotide sequence ID" value="NZ_JBHSJM010000001.1"/>
</dbReference>
<dbReference type="EMBL" id="JBHUJC010000010">
    <property type="protein sequence ID" value="MFD2275518.1"/>
    <property type="molecule type" value="Genomic_DNA"/>
</dbReference>
<dbReference type="Proteomes" id="UP001597297">
    <property type="component" value="Unassembled WGS sequence"/>
</dbReference>